<dbReference type="RefSeq" id="WP_071758023.1">
    <property type="nucleotide sequence ID" value="NZ_CBCSIO010000037.1"/>
</dbReference>
<evidence type="ECO:0000256" key="2">
    <source>
        <dbReference type="PROSITE-ProRule" id="PRU00591"/>
    </source>
</evidence>
<comment type="caution">
    <text evidence="3">The sequence shown here is derived from an EMBL/GenBank/DDBJ whole genome shotgun (WGS) entry which is preliminary data.</text>
</comment>
<dbReference type="EMBL" id="MAOE01000077">
    <property type="protein sequence ID" value="OJD65071.1"/>
    <property type="molecule type" value="Genomic_DNA"/>
</dbReference>
<dbReference type="InterPro" id="IPR018337">
    <property type="entry name" value="Cell_wall/Cho-bd_repeat"/>
</dbReference>
<dbReference type="SUPFAM" id="SSF69360">
    <property type="entry name" value="Cell wall binding repeat"/>
    <property type="match status" value="2"/>
</dbReference>
<dbReference type="Proteomes" id="UP000181873">
    <property type="component" value="Unassembled WGS sequence"/>
</dbReference>
<feature type="repeat" description="Cell wall-binding" evidence="2">
    <location>
        <begin position="632"/>
        <end position="651"/>
    </location>
</feature>
<sequence>MKMKYKKVGIGKKVIPVTAALGILFSVAPIAEHKASAGIATILDVGITSLGIVKDIYQSLGIEVGDPDLKDYTGPYAENISYRAPNFKSGEFSISVHHTKNDLNFTKQIKVLYPNGKSEIHNLKSGQQLKITEAGTIVDLNPGAASVAEHDLLYITQSQLDEGKTGVALNQVKTIYVEKTSGQNRILVHNFYKKKYGANSLDGFKGLLTDLFSHLTEEEKKVATLTSCPVSRETLSNYVMNNSDALADFNNRLGHILGNADQILDTTLAIPDFTLNWGRNYQIIPYKKGTNKVILKSGSKFLSGKEGDPLKYSNTIGDDEVFEFVLIDQKSSDNKIQFRLNNKNGVSLAGNATTRKFGTDNNLKSEIRFPNKSNNEIHNWLRNWHPNKLNEKQIYEGVRFEYNSEEREYKRAYDSSGNLIKNSWVNSNEGYSYANSSGVFLKGWQEIEGNTYYFAGWYRTAVVDGDNTEIDGKRYYFDSSGVLQRSSWKKEYGKWHYYDEFGVQFTDGLREINGNIYYLDGYGAASGNKQLADQRVILQFSDKGILERATDLTGKELTTPKTVTLDGKQLTFEKNGVIRKPGLTGKRAYPQPDGTEKNAIHYYSVKDGAHYTGFKTINEKKYYFKDGANYTFDGYQQIDGKRYYFTNDGEAKLTGFDTVDGKKYYYDDKGVKKTGWQEIDGKWYYFKDSGEAAVGWFQGPYETTIHGYGYFWYYGKDDGSIYQDVTVKLQGSDGFEKEYTFDSHGHKR</sequence>
<reference evidence="3 4" key="1">
    <citation type="submission" date="2016-06" db="EMBL/GenBank/DDBJ databases">
        <title>First insights into the genetic diversity and population structure of in the Bacillus cereus group bacteria from diverse marine environments.</title>
        <authorList>
            <person name="Liu Y."/>
            <person name="Lai Q."/>
            <person name="Shao Z."/>
        </authorList>
    </citation>
    <scope>NUCLEOTIDE SEQUENCE [LARGE SCALE GENOMIC DNA]</scope>
    <source>
        <strain evidence="3 4">N35-10-2</strain>
    </source>
</reference>
<name>A0A1J9ULL9_9BACI</name>
<organism evidence="3 4">
    <name type="scientific">Bacillus albus</name>
    <dbReference type="NCBI Taxonomy" id="2026189"/>
    <lineage>
        <taxon>Bacteria</taxon>
        <taxon>Bacillati</taxon>
        <taxon>Bacillota</taxon>
        <taxon>Bacilli</taxon>
        <taxon>Bacillales</taxon>
        <taxon>Bacillaceae</taxon>
        <taxon>Bacillus</taxon>
        <taxon>Bacillus cereus group</taxon>
    </lineage>
</organism>
<dbReference type="AlphaFoldDB" id="A0A1J9ULL9"/>
<keyword evidence="1" id="KW-0677">Repeat</keyword>
<dbReference type="PROSITE" id="PS51170">
    <property type="entry name" value="CW"/>
    <property type="match status" value="2"/>
</dbReference>
<evidence type="ECO:0000313" key="4">
    <source>
        <dbReference type="Proteomes" id="UP000181873"/>
    </source>
</evidence>
<proteinExistence type="predicted"/>
<evidence type="ECO:0000256" key="1">
    <source>
        <dbReference type="ARBA" id="ARBA00022737"/>
    </source>
</evidence>
<gene>
    <name evidence="3" type="ORF">BAU25_01350</name>
</gene>
<accession>A0A1J9ULL9</accession>
<dbReference type="Pfam" id="PF19127">
    <property type="entry name" value="Choline_bind_3"/>
    <property type="match status" value="1"/>
</dbReference>
<protein>
    <submittedName>
        <fullName evidence="3">Cell wall-binding protein</fullName>
    </submittedName>
</protein>
<dbReference type="Pfam" id="PF01473">
    <property type="entry name" value="Choline_bind_1"/>
    <property type="match status" value="4"/>
</dbReference>
<dbReference type="Gene3D" id="2.10.270.10">
    <property type="entry name" value="Cholin Binding"/>
    <property type="match status" value="4"/>
</dbReference>
<feature type="repeat" description="Cell wall-binding" evidence="2">
    <location>
        <begin position="673"/>
        <end position="692"/>
    </location>
</feature>
<evidence type="ECO:0000313" key="3">
    <source>
        <dbReference type="EMBL" id="OJD65071.1"/>
    </source>
</evidence>